<proteinExistence type="predicted"/>
<dbReference type="AlphaFoldDB" id="A0A0D6JA61"/>
<sequence>MGPSYRLKPLFCHIGQQEAVLNTGSLTQAMSKSKAGSRWVPSAHLPALPGVLPRDFNSEQLKI</sequence>
<dbReference type="Proteomes" id="UP000033187">
    <property type="component" value="Chromosome 1"/>
</dbReference>
<dbReference type="KEGG" id="fiy:BN1229_v1_0235"/>
<reference evidence="2" key="1">
    <citation type="submission" date="2015-02" db="EMBL/GenBank/DDBJ databases">
        <authorList>
            <person name="Chooi Y.-H."/>
        </authorList>
    </citation>
    <scope>NUCLEOTIDE SEQUENCE [LARGE SCALE GENOMIC DNA]</scope>
    <source>
        <strain evidence="2">strain Y</strain>
    </source>
</reference>
<keyword evidence="2" id="KW-1185">Reference proteome</keyword>
<dbReference type="KEGG" id="fil:BN1229_v1_0231"/>
<gene>
    <name evidence="1" type="ORF">YBN1229_v1_0235</name>
</gene>
<dbReference type="EMBL" id="LN829119">
    <property type="protein sequence ID" value="CPR15160.1"/>
    <property type="molecule type" value="Genomic_DNA"/>
</dbReference>
<evidence type="ECO:0000313" key="1">
    <source>
        <dbReference type="EMBL" id="CPR15160.1"/>
    </source>
</evidence>
<evidence type="ECO:0000313" key="2">
    <source>
        <dbReference type="Proteomes" id="UP000033187"/>
    </source>
</evidence>
<name>A0A0D6JA61_9HYPH</name>
<accession>A0A0D6JA61</accession>
<protein>
    <submittedName>
        <fullName evidence="1">Uncharacterized protein</fullName>
    </submittedName>
</protein>
<organism evidence="1 2">
    <name type="scientific">Candidatus Filomicrobium marinum</name>
    <dbReference type="NCBI Taxonomy" id="1608628"/>
    <lineage>
        <taxon>Bacteria</taxon>
        <taxon>Pseudomonadati</taxon>
        <taxon>Pseudomonadota</taxon>
        <taxon>Alphaproteobacteria</taxon>
        <taxon>Hyphomicrobiales</taxon>
        <taxon>Hyphomicrobiaceae</taxon>
        <taxon>Filomicrobium</taxon>
    </lineage>
</organism>